<organism evidence="1 2">
    <name type="scientific">Clonorchis sinensis</name>
    <name type="common">Chinese liver fluke</name>
    <dbReference type="NCBI Taxonomy" id="79923"/>
    <lineage>
        <taxon>Eukaryota</taxon>
        <taxon>Metazoa</taxon>
        <taxon>Spiralia</taxon>
        <taxon>Lophotrochozoa</taxon>
        <taxon>Platyhelminthes</taxon>
        <taxon>Trematoda</taxon>
        <taxon>Digenea</taxon>
        <taxon>Opisthorchiida</taxon>
        <taxon>Opisthorchiata</taxon>
        <taxon>Opisthorchiidae</taxon>
        <taxon>Clonorchis</taxon>
    </lineage>
</organism>
<dbReference type="Proteomes" id="UP000286415">
    <property type="component" value="Unassembled WGS sequence"/>
</dbReference>
<keyword evidence="2" id="KW-1185">Reference proteome</keyword>
<reference evidence="1 2" key="2">
    <citation type="journal article" date="2021" name="Genomics">
        <title>High-quality reference genome for Clonorchis sinensis.</title>
        <authorList>
            <person name="Young N.D."/>
            <person name="Stroehlein A.J."/>
            <person name="Kinkar L."/>
            <person name="Wang T."/>
            <person name="Sohn W.M."/>
            <person name="Chang B.C.H."/>
            <person name="Kaur P."/>
            <person name="Weisz D."/>
            <person name="Dudchenko O."/>
            <person name="Aiden E.L."/>
            <person name="Korhonen P.K."/>
            <person name="Gasser R.B."/>
        </authorList>
    </citation>
    <scope>NUCLEOTIDE SEQUENCE [LARGE SCALE GENOMIC DNA]</scope>
    <source>
        <strain evidence="1">Cs-k2</strain>
    </source>
</reference>
<comment type="caution">
    <text evidence="1">The sequence shown here is derived from an EMBL/GenBank/DDBJ whole genome shotgun (WGS) entry which is preliminary data.</text>
</comment>
<proteinExistence type="predicted"/>
<accession>A0A8T1MZF3</accession>
<evidence type="ECO:0000313" key="1">
    <source>
        <dbReference type="EMBL" id="KAG5454757.1"/>
    </source>
</evidence>
<reference evidence="1 2" key="1">
    <citation type="journal article" date="2018" name="Biotechnol. Adv.">
        <title>Improved genomic resources and new bioinformatic workflow for the carcinogenic parasite Clonorchis sinensis: Biotechnological implications.</title>
        <authorList>
            <person name="Wang D."/>
            <person name="Korhonen P.K."/>
            <person name="Gasser R.B."/>
            <person name="Young N.D."/>
        </authorList>
    </citation>
    <scope>NUCLEOTIDE SEQUENCE [LARGE SCALE GENOMIC DNA]</scope>
    <source>
        <strain evidence="1">Cs-k2</strain>
    </source>
</reference>
<dbReference type="AlphaFoldDB" id="A0A8T1MZF3"/>
<name>A0A8T1MZF3_CLOSI</name>
<evidence type="ECO:0000313" key="2">
    <source>
        <dbReference type="Proteomes" id="UP000286415"/>
    </source>
</evidence>
<dbReference type="EMBL" id="NIRI02000005">
    <property type="protein sequence ID" value="KAG5454757.1"/>
    <property type="molecule type" value="Genomic_DNA"/>
</dbReference>
<sequence>MKKCFWLLPPKSFTYPSLTPQPRRLSLDHLCFACNLTPGISRTSQNLNVGSSSGSEPQILGRKMLFVKDCGWNKNFRLSTLHFVVCMPEPEITLIYPHFVAIVFSQSSFLTIG</sequence>
<protein>
    <submittedName>
        <fullName evidence="1">Uncharacterized protein</fullName>
    </submittedName>
</protein>
<gene>
    <name evidence="1" type="ORF">CSKR_203700</name>
</gene>